<keyword evidence="5 14" id="KW-0552">Olfaction</keyword>
<evidence type="ECO:0000256" key="5">
    <source>
        <dbReference type="ARBA" id="ARBA00022725"/>
    </source>
</evidence>
<keyword evidence="8 14" id="KW-0472">Membrane</keyword>
<dbReference type="InterPro" id="IPR017452">
    <property type="entry name" value="GPCR_Rhodpsn_7TM"/>
</dbReference>
<dbReference type="Pfam" id="PF13853">
    <property type="entry name" value="7tm_4"/>
    <property type="match status" value="1"/>
</dbReference>
<evidence type="ECO:0000256" key="2">
    <source>
        <dbReference type="ARBA" id="ARBA00022475"/>
    </source>
</evidence>
<dbReference type="InterPro" id="IPR000725">
    <property type="entry name" value="Olfact_rcpt"/>
</dbReference>
<keyword evidence="6 14" id="KW-1133">Transmembrane helix</keyword>
<dbReference type="GO" id="GO:0004984">
    <property type="term" value="F:olfactory receptor activity"/>
    <property type="evidence" value="ECO:0007669"/>
    <property type="project" value="InterPro"/>
</dbReference>
<comment type="caution">
    <text evidence="16">The sequence shown here is derived from an EMBL/GenBank/DDBJ whole genome shotgun (WGS) entry which is preliminary data.</text>
</comment>
<evidence type="ECO:0000313" key="16">
    <source>
        <dbReference type="EMBL" id="KAG8453210.1"/>
    </source>
</evidence>
<feature type="transmembrane region" description="Helical" evidence="14">
    <location>
        <begin position="273"/>
        <end position="292"/>
    </location>
</feature>
<evidence type="ECO:0000256" key="13">
    <source>
        <dbReference type="RuleBase" id="RU000688"/>
    </source>
</evidence>
<feature type="transmembrane region" description="Helical" evidence="14">
    <location>
        <begin position="92"/>
        <end position="118"/>
    </location>
</feature>
<comment type="subcellular location">
    <subcellularLocation>
        <location evidence="1 14">Cell membrane</location>
        <topology evidence="1 14">Multi-pass membrane protein</topology>
    </subcellularLocation>
</comment>
<name>A0A8T2KC87_9PIPI</name>
<dbReference type="PANTHER" id="PTHR24242">
    <property type="entry name" value="G-PROTEIN COUPLED RECEPTOR"/>
    <property type="match status" value="1"/>
</dbReference>
<keyword evidence="3 14" id="KW-0716">Sensory transduction</keyword>
<keyword evidence="7 13" id="KW-0297">G-protein coupled receptor</keyword>
<reference evidence="16" key="1">
    <citation type="thesis" date="2020" institute="ProQuest LLC" country="789 East Eisenhower Parkway, Ann Arbor, MI, USA">
        <title>Comparative Genomics and Chromosome Evolution.</title>
        <authorList>
            <person name="Mudd A.B."/>
        </authorList>
    </citation>
    <scope>NUCLEOTIDE SEQUENCE</scope>
    <source>
        <strain evidence="16">Female2</strain>
        <tissue evidence="16">Blood</tissue>
    </source>
</reference>
<comment type="similarity">
    <text evidence="13">Belongs to the G-protein coupled receptor 1 family.</text>
</comment>
<organism evidence="16 17">
    <name type="scientific">Hymenochirus boettgeri</name>
    <name type="common">Congo dwarf clawed frog</name>
    <dbReference type="NCBI Taxonomy" id="247094"/>
    <lineage>
        <taxon>Eukaryota</taxon>
        <taxon>Metazoa</taxon>
        <taxon>Chordata</taxon>
        <taxon>Craniata</taxon>
        <taxon>Vertebrata</taxon>
        <taxon>Euteleostomi</taxon>
        <taxon>Amphibia</taxon>
        <taxon>Batrachia</taxon>
        <taxon>Anura</taxon>
        <taxon>Pipoidea</taxon>
        <taxon>Pipidae</taxon>
        <taxon>Pipinae</taxon>
        <taxon>Hymenochirus</taxon>
    </lineage>
</organism>
<feature type="transmembrane region" description="Helical" evidence="14">
    <location>
        <begin position="61"/>
        <end position="86"/>
    </location>
</feature>
<evidence type="ECO:0000256" key="7">
    <source>
        <dbReference type="ARBA" id="ARBA00023040"/>
    </source>
</evidence>
<dbReference type="InterPro" id="IPR000276">
    <property type="entry name" value="GPCR_Rhodpsn"/>
</dbReference>
<accession>A0A8T2KC87</accession>
<keyword evidence="11" id="KW-0325">Glycoprotein</keyword>
<feature type="transmembrane region" description="Helical" evidence="14">
    <location>
        <begin position="23"/>
        <end position="49"/>
    </location>
</feature>
<keyword evidence="17" id="KW-1185">Reference proteome</keyword>
<protein>
    <recommendedName>
        <fullName evidence="14">Olfactory receptor</fullName>
    </recommendedName>
</protein>
<evidence type="ECO:0000256" key="8">
    <source>
        <dbReference type="ARBA" id="ARBA00023136"/>
    </source>
</evidence>
<keyword evidence="2 14" id="KW-1003">Cell membrane</keyword>
<dbReference type="Gene3D" id="1.20.1070.10">
    <property type="entry name" value="Rhodopsin 7-helix transmembrane proteins"/>
    <property type="match status" value="1"/>
</dbReference>
<evidence type="ECO:0000256" key="11">
    <source>
        <dbReference type="ARBA" id="ARBA00023180"/>
    </source>
</evidence>
<dbReference type="PRINTS" id="PR00245">
    <property type="entry name" value="OLFACTORYR"/>
</dbReference>
<evidence type="ECO:0000313" key="17">
    <source>
        <dbReference type="Proteomes" id="UP000812440"/>
    </source>
</evidence>
<dbReference type="GO" id="GO:0005886">
    <property type="term" value="C:plasma membrane"/>
    <property type="evidence" value="ECO:0007669"/>
    <property type="project" value="UniProtKB-SubCell"/>
</dbReference>
<dbReference type="PRINTS" id="PR00237">
    <property type="entry name" value="GPCRRHODOPSN"/>
</dbReference>
<keyword evidence="10 13" id="KW-0675">Receptor</keyword>
<dbReference type="AlphaFoldDB" id="A0A8T2KC87"/>
<evidence type="ECO:0000256" key="14">
    <source>
        <dbReference type="RuleBase" id="RU363047"/>
    </source>
</evidence>
<keyword evidence="9" id="KW-1015">Disulfide bond</keyword>
<evidence type="ECO:0000256" key="1">
    <source>
        <dbReference type="ARBA" id="ARBA00004651"/>
    </source>
</evidence>
<feature type="transmembrane region" description="Helical" evidence="14">
    <location>
        <begin position="139"/>
        <end position="163"/>
    </location>
</feature>
<feature type="domain" description="G-protein coupled receptors family 1 profile" evidence="15">
    <location>
        <begin position="41"/>
        <end position="290"/>
    </location>
</feature>
<feature type="transmembrane region" description="Helical" evidence="14">
    <location>
        <begin position="238"/>
        <end position="261"/>
    </location>
</feature>
<dbReference type="SUPFAM" id="SSF81321">
    <property type="entry name" value="Family A G protein-coupled receptor-like"/>
    <property type="match status" value="1"/>
</dbReference>
<evidence type="ECO:0000256" key="9">
    <source>
        <dbReference type="ARBA" id="ARBA00023157"/>
    </source>
</evidence>
<evidence type="ECO:0000256" key="12">
    <source>
        <dbReference type="ARBA" id="ARBA00023224"/>
    </source>
</evidence>
<sequence>MDLGNQTHIKLVLLLGFQALHNFSILFFILIAILFSLTVTGNAMIVTLVSWSSSLHHPMFFFLKQLSVSDIMLTIAIVPNLLHGILKGQITMSFTACIVQFHFFSTAIASECLLLAVMSYDRYLAICEPLRYISIMHTAFRTWLVLICWFSGFIATLVVVLLINRLKFCGPNTINHFFCDFTPILELSCSDVSALKLGQMLLSAPLTMIPAIFITATYICIFITILRIPSMSGRQKAFSTCSSHLAVVGMFYGSLIALYVVPSGGNLFSADKVLSLLYTAFIPLFNPIIYSLRNQEIRRAWIKLISTRN</sequence>
<proteinExistence type="inferred from homology"/>
<evidence type="ECO:0000259" key="15">
    <source>
        <dbReference type="PROSITE" id="PS50262"/>
    </source>
</evidence>
<dbReference type="PROSITE" id="PS00237">
    <property type="entry name" value="G_PROTEIN_RECEP_F1_1"/>
    <property type="match status" value="1"/>
</dbReference>
<dbReference type="PROSITE" id="PS50262">
    <property type="entry name" value="G_PROTEIN_RECEP_F1_2"/>
    <property type="match status" value="1"/>
</dbReference>
<keyword evidence="4 13" id="KW-0812">Transmembrane</keyword>
<evidence type="ECO:0000256" key="3">
    <source>
        <dbReference type="ARBA" id="ARBA00022606"/>
    </source>
</evidence>
<gene>
    <name evidence="16" type="ORF">GDO86_000004</name>
</gene>
<evidence type="ECO:0000256" key="10">
    <source>
        <dbReference type="ARBA" id="ARBA00023170"/>
    </source>
</evidence>
<dbReference type="EMBL" id="JAACNH010000001">
    <property type="protein sequence ID" value="KAG8453210.1"/>
    <property type="molecule type" value="Genomic_DNA"/>
</dbReference>
<evidence type="ECO:0000256" key="4">
    <source>
        <dbReference type="ARBA" id="ARBA00022692"/>
    </source>
</evidence>
<dbReference type="FunFam" id="1.20.1070.10:FF:000010">
    <property type="entry name" value="Olfactory receptor"/>
    <property type="match status" value="1"/>
</dbReference>
<evidence type="ECO:0000256" key="6">
    <source>
        <dbReference type="ARBA" id="ARBA00022989"/>
    </source>
</evidence>
<dbReference type="Proteomes" id="UP000812440">
    <property type="component" value="Chromosome 1"/>
</dbReference>
<dbReference type="PANTHER" id="PTHR24242:SF387">
    <property type="entry name" value="OLFACTORY RECEPTOR"/>
    <property type="match status" value="1"/>
</dbReference>
<dbReference type="InterPro" id="IPR050939">
    <property type="entry name" value="Olfactory_GPCR1"/>
</dbReference>
<dbReference type="GO" id="GO:0004930">
    <property type="term" value="F:G protein-coupled receptor activity"/>
    <property type="evidence" value="ECO:0007669"/>
    <property type="project" value="UniProtKB-KW"/>
</dbReference>
<dbReference type="OrthoDB" id="5967130at2759"/>
<keyword evidence="12 13" id="KW-0807">Transducer</keyword>
<feature type="transmembrane region" description="Helical" evidence="14">
    <location>
        <begin position="206"/>
        <end position="226"/>
    </location>
</feature>